<feature type="compositionally biased region" description="Low complexity" evidence="1">
    <location>
        <begin position="452"/>
        <end position="466"/>
    </location>
</feature>
<dbReference type="InParanoid" id="A0A0Q9WRU1"/>
<evidence type="ECO:0000256" key="1">
    <source>
        <dbReference type="SAM" id="MobiDB-lite"/>
    </source>
</evidence>
<accession>A0A0Q9WRU1</accession>
<gene>
    <name evidence="2" type="primary">Dwil\GK27956</name>
    <name evidence="2" type="ORF">Dwil_GK27956</name>
</gene>
<dbReference type="OrthoDB" id="7865882at2759"/>
<proteinExistence type="predicted"/>
<dbReference type="FunCoup" id="A0A0Q9WRU1">
    <property type="interactions" value="27"/>
</dbReference>
<feature type="region of interest" description="Disordered" evidence="1">
    <location>
        <begin position="302"/>
        <end position="330"/>
    </location>
</feature>
<dbReference type="Proteomes" id="UP000007798">
    <property type="component" value="Unassembled WGS sequence"/>
</dbReference>
<evidence type="ECO:0000313" key="3">
    <source>
        <dbReference type="Proteomes" id="UP000007798"/>
    </source>
</evidence>
<feature type="region of interest" description="Disordered" evidence="1">
    <location>
        <begin position="1"/>
        <end position="96"/>
    </location>
</feature>
<protein>
    <submittedName>
        <fullName evidence="2">Uncharacterized protein</fullName>
    </submittedName>
</protein>
<name>A0A0Q9WRU1_DROWI</name>
<dbReference type="AlphaFoldDB" id="A0A0Q9WRU1"/>
<feature type="compositionally biased region" description="Polar residues" evidence="1">
    <location>
        <begin position="53"/>
        <end position="63"/>
    </location>
</feature>
<dbReference type="STRING" id="7260.A0A0Q9WRU1"/>
<dbReference type="eggNOG" id="KOG0335">
    <property type="taxonomic scope" value="Eukaryota"/>
</dbReference>
<feature type="compositionally biased region" description="Polar residues" evidence="1">
    <location>
        <begin position="255"/>
        <end position="270"/>
    </location>
</feature>
<organism evidence="2 3">
    <name type="scientific">Drosophila willistoni</name>
    <name type="common">Fruit fly</name>
    <dbReference type="NCBI Taxonomy" id="7260"/>
    <lineage>
        <taxon>Eukaryota</taxon>
        <taxon>Metazoa</taxon>
        <taxon>Ecdysozoa</taxon>
        <taxon>Arthropoda</taxon>
        <taxon>Hexapoda</taxon>
        <taxon>Insecta</taxon>
        <taxon>Pterygota</taxon>
        <taxon>Neoptera</taxon>
        <taxon>Endopterygota</taxon>
        <taxon>Diptera</taxon>
        <taxon>Brachycera</taxon>
        <taxon>Muscomorpha</taxon>
        <taxon>Ephydroidea</taxon>
        <taxon>Drosophilidae</taxon>
        <taxon>Drosophila</taxon>
        <taxon>Sophophora</taxon>
    </lineage>
</organism>
<dbReference type="EMBL" id="CH963913">
    <property type="protein sequence ID" value="KRF98681.1"/>
    <property type="molecule type" value="Genomic_DNA"/>
</dbReference>
<sequence>MSERINEYMNRLLEDCEQPQQRANEETRESAVHEQRQQQHEENALEEQQQQLITTTPRRTIGNNPYAMPGLSSSGSRRRSQRSREHRSGNSHGMVENSALLLPSRLLDLYRTSQNYDFNSEMSINLQPEDCITPPRPLAVTSGNRYPLSEQFLSQHEMCEVRFPNVAILRAALPMPTNQNALAIWSTIDVDSMIDAFVSSSSPLSSPPPQDQVICGGAFNSSSVNTVRNRRDVRDSALRLLLDSNMREGGGGVITRTTNPSLSTPGATNSYNFAVPSLPGAPGAERSVGDDDATPRMVTGIQELPELNDSTIDPPPPPPGGASPLADENNALIPSVTGGFPLRLRPLISSTPLTTFRPRLTVINEEQLRRGTLFDLLNQEQNSPAVAEVVNAEVEMPGIEAVAPAPPPVSLNITPPPSPPRDWTSILRPRSDGVNYAIPSAPPIRRRRRPTTNRNQGEQQQEQMSNQEIVTSFLQNILQVTIDNHNRNPPGVTETETMRQQPPIPLKDQQQIDIPQIDNDQQLPSNVGIIETIPNPVVEQENIEVSASLPPPMPQNDDDSALLPVVPPMGNHSEQLATLPENAVVTSMSIIYQPSAHSSLNDLAPMMSSSTLATPATRLMTETLNANVITPIAPLAAAAAPPQDRFYRENQENLSFLVQHSDVIRLMVDHTKELSDQQQQQKTSFSRPPHNVRSLPAIYTYDPKLILDADPTILRLTHAIFGALIMMPKVDLHNVSFITNRAELAQSLQIIFDLVAAKIVGISSDSRYCWLL</sequence>
<keyword evidence="3" id="KW-1185">Reference proteome</keyword>
<reference evidence="2 3" key="1">
    <citation type="journal article" date="2007" name="Nature">
        <title>Evolution of genes and genomes on the Drosophila phylogeny.</title>
        <authorList>
            <consortium name="Drosophila 12 Genomes Consortium"/>
            <person name="Clark A.G."/>
            <person name="Eisen M.B."/>
            <person name="Smith D.R."/>
            <person name="Bergman C.M."/>
            <person name="Oliver B."/>
            <person name="Markow T.A."/>
            <person name="Kaufman T.C."/>
            <person name="Kellis M."/>
            <person name="Gelbart W."/>
            <person name="Iyer V.N."/>
            <person name="Pollard D.A."/>
            <person name="Sackton T.B."/>
            <person name="Larracuente A.M."/>
            <person name="Singh N.D."/>
            <person name="Abad J.P."/>
            <person name="Abt D.N."/>
            <person name="Adryan B."/>
            <person name="Aguade M."/>
            <person name="Akashi H."/>
            <person name="Anderson W.W."/>
            <person name="Aquadro C.F."/>
            <person name="Ardell D.H."/>
            <person name="Arguello R."/>
            <person name="Artieri C.G."/>
            <person name="Barbash D.A."/>
            <person name="Barker D."/>
            <person name="Barsanti P."/>
            <person name="Batterham P."/>
            <person name="Batzoglou S."/>
            <person name="Begun D."/>
            <person name="Bhutkar A."/>
            <person name="Blanco E."/>
            <person name="Bosak S.A."/>
            <person name="Bradley R.K."/>
            <person name="Brand A.D."/>
            <person name="Brent M.R."/>
            <person name="Brooks A.N."/>
            <person name="Brown R.H."/>
            <person name="Butlin R.K."/>
            <person name="Caggese C."/>
            <person name="Calvi B.R."/>
            <person name="Bernardo de Carvalho A."/>
            <person name="Caspi A."/>
            <person name="Castrezana S."/>
            <person name="Celniker S.E."/>
            <person name="Chang J.L."/>
            <person name="Chapple C."/>
            <person name="Chatterji S."/>
            <person name="Chinwalla A."/>
            <person name="Civetta A."/>
            <person name="Clifton S.W."/>
            <person name="Comeron J.M."/>
            <person name="Costello J.C."/>
            <person name="Coyne J.A."/>
            <person name="Daub J."/>
            <person name="David R.G."/>
            <person name="Delcher A.L."/>
            <person name="Delehaunty K."/>
            <person name="Do C.B."/>
            <person name="Ebling H."/>
            <person name="Edwards K."/>
            <person name="Eickbush T."/>
            <person name="Evans J.D."/>
            <person name="Filipski A."/>
            <person name="Findeiss S."/>
            <person name="Freyhult E."/>
            <person name="Fulton L."/>
            <person name="Fulton R."/>
            <person name="Garcia A.C."/>
            <person name="Gardiner A."/>
            <person name="Garfield D.A."/>
            <person name="Garvin B.E."/>
            <person name="Gibson G."/>
            <person name="Gilbert D."/>
            <person name="Gnerre S."/>
            <person name="Godfrey J."/>
            <person name="Good R."/>
            <person name="Gotea V."/>
            <person name="Gravely B."/>
            <person name="Greenberg A.J."/>
            <person name="Griffiths-Jones S."/>
            <person name="Gross S."/>
            <person name="Guigo R."/>
            <person name="Gustafson E.A."/>
            <person name="Haerty W."/>
            <person name="Hahn M.W."/>
            <person name="Halligan D.L."/>
            <person name="Halpern A.L."/>
            <person name="Halter G.M."/>
            <person name="Han M.V."/>
            <person name="Heger A."/>
            <person name="Hillier L."/>
            <person name="Hinrichs A.S."/>
            <person name="Holmes I."/>
            <person name="Hoskins R.A."/>
            <person name="Hubisz M.J."/>
            <person name="Hultmark D."/>
            <person name="Huntley M.A."/>
            <person name="Jaffe D.B."/>
            <person name="Jagadeeshan S."/>
            <person name="Jeck W.R."/>
            <person name="Johnson J."/>
            <person name="Jones C.D."/>
            <person name="Jordan W.C."/>
            <person name="Karpen G.H."/>
            <person name="Kataoka E."/>
            <person name="Keightley P.D."/>
            <person name="Kheradpour P."/>
            <person name="Kirkness E.F."/>
            <person name="Koerich L.B."/>
            <person name="Kristiansen K."/>
            <person name="Kudrna D."/>
            <person name="Kulathinal R.J."/>
            <person name="Kumar S."/>
            <person name="Kwok R."/>
            <person name="Lander E."/>
            <person name="Langley C.H."/>
            <person name="Lapoint R."/>
            <person name="Lazzaro B.P."/>
            <person name="Lee S.J."/>
            <person name="Levesque L."/>
            <person name="Li R."/>
            <person name="Lin C.F."/>
            <person name="Lin M.F."/>
            <person name="Lindblad-Toh K."/>
            <person name="Llopart A."/>
            <person name="Long M."/>
            <person name="Low L."/>
            <person name="Lozovsky E."/>
            <person name="Lu J."/>
            <person name="Luo M."/>
            <person name="Machado C.A."/>
            <person name="Makalowski W."/>
            <person name="Marzo M."/>
            <person name="Matsuda M."/>
            <person name="Matzkin L."/>
            <person name="McAllister B."/>
            <person name="McBride C.S."/>
            <person name="McKernan B."/>
            <person name="McKernan K."/>
            <person name="Mendez-Lago M."/>
            <person name="Minx P."/>
            <person name="Mollenhauer M.U."/>
            <person name="Montooth K."/>
            <person name="Mount S.M."/>
            <person name="Mu X."/>
            <person name="Myers E."/>
            <person name="Negre B."/>
            <person name="Newfeld S."/>
            <person name="Nielsen R."/>
            <person name="Noor M.A."/>
            <person name="O'Grady P."/>
            <person name="Pachter L."/>
            <person name="Papaceit M."/>
            <person name="Parisi M.J."/>
            <person name="Parisi M."/>
            <person name="Parts L."/>
            <person name="Pedersen J.S."/>
            <person name="Pesole G."/>
            <person name="Phillippy A.M."/>
            <person name="Ponting C.P."/>
            <person name="Pop M."/>
            <person name="Porcelli D."/>
            <person name="Powell J.R."/>
            <person name="Prohaska S."/>
            <person name="Pruitt K."/>
            <person name="Puig M."/>
            <person name="Quesneville H."/>
            <person name="Ram K.R."/>
            <person name="Rand D."/>
            <person name="Rasmussen M.D."/>
            <person name="Reed L.K."/>
            <person name="Reenan R."/>
            <person name="Reily A."/>
            <person name="Remington K.A."/>
            <person name="Rieger T.T."/>
            <person name="Ritchie M.G."/>
            <person name="Robin C."/>
            <person name="Rogers Y.H."/>
            <person name="Rohde C."/>
            <person name="Rozas J."/>
            <person name="Rubenfield M.J."/>
            <person name="Ruiz A."/>
            <person name="Russo S."/>
            <person name="Salzberg S.L."/>
            <person name="Sanchez-Gracia A."/>
            <person name="Saranga D.J."/>
            <person name="Sato H."/>
            <person name="Schaeffer S.W."/>
            <person name="Schatz M.C."/>
            <person name="Schlenke T."/>
            <person name="Schwartz R."/>
            <person name="Segarra C."/>
            <person name="Singh R.S."/>
            <person name="Sirot L."/>
            <person name="Sirota M."/>
            <person name="Sisneros N.B."/>
            <person name="Smith C.D."/>
            <person name="Smith T.F."/>
            <person name="Spieth J."/>
            <person name="Stage D.E."/>
            <person name="Stark A."/>
            <person name="Stephan W."/>
            <person name="Strausberg R.L."/>
            <person name="Strempel S."/>
            <person name="Sturgill D."/>
            <person name="Sutton G."/>
            <person name="Sutton G.G."/>
            <person name="Tao W."/>
            <person name="Teichmann S."/>
            <person name="Tobari Y.N."/>
            <person name="Tomimura Y."/>
            <person name="Tsolas J.M."/>
            <person name="Valente V.L."/>
            <person name="Venter E."/>
            <person name="Venter J.C."/>
            <person name="Vicario S."/>
            <person name="Vieira F.G."/>
            <person name="Vilella A.J."/>
            <person name="Villasante A."/>
            <person name="Walenz B."/>
            <person name="Wang J."/>
            <person name="Wasserman M."/>
            <person name="Watts T."/>
            <person name="Wilson D."/>
            <person name="Wilson R.K."/>
            <person name="Wing R.A."/>
            <person name="Wolfner M.F."/>
            <person name="Wong A."/>
            <person name="Wong G.K."/>
            <person name="Wu C.I."/>
            <person name="Wu G."/>
            <person name="Yamamoto D."/>
            <person name="Yang H.P."/>
            <person name="Yang S.P."/>
            <person name="Yorke J.A."/>
            <person name="Yoshida K."/>
            <person name="Zdobnov E."/>
            <person name="Zhang P."/>
            <person name="Zhang Y."/>
            <person name="Zimin A.V."/>
            <person name="Baldwin J."/>
            <person name="Abdouelleil A."/>
            <person name="Abdulkadir J."/>
            <person name="Abebe A."/>
            <person name="Abera B."/>
            <person name="Abreu J."/>
            <person name="Acer S.C."/>
            <person name="Aftuck L."/>
            <person name="Alexander A."/>
            <person name="An P."/>
            <person name="Anderson E."/>
            <person name="Anderson S."/>
            <person name="Arachi H."/>
            <person name="Azer M."/>
            <person name="Bachantsang P."/>
            <person name="Barry A."/>
            <person name="Bayul T."/>
            <person name="Berlin A."/>
            <person name="Bessette D."/>
            <person name="Bloom T."/>
            <person name="Blye J."/>
            <person name="Boguslavskiy L."/>
            <person name="Bonnet C."/>
            <person name="Boukhgalter B."/>
            <person name="Bourzgui I."/>
            <person name="Brown A."/>
            <person name="Cahill P."/>
            <person name="Channer S."/>
            <person name="Cheshatsang Y."/>
            <person name="Chuda L."/>
            <person name="Citroen M."/>
            <person name="Collymore A."/>
            <person name="Cooke P."/>
            <person name="Costello M."/>
            <person name="D'Aco K."/>
            <person name="Daza R."/>
            <person name="De Haan G."/>
            <person name="DeGray S."/>
            <person name="DeMaso C."/>
            <person name="Dhargay N."/>
            <person name="Dooley K."/>
            <person name="Dooley E."/>
            <person name="Doricent M."/>
            <person name="Dorje P."/>
            <person name="Dorjee K."/>
            <person name="Dupes A."/>
            <person name="Elong R."/>
            <person name="Falk J."/>
            <person name="Farina A."/>
            <person name="Faro S."/>
            <person name="Ferguson D."/>
            <person name="Fisher S."/>
            <person name="Foley C.D."/>
            <person name="Franke A."/>
            <person name="Friedrich D."/>
            <person name="Gadbois L."/>
            <person name="Gearin G."/>
            <person name="Gearin C.R."/>
            <person name="Giannoukos G."/>
            <person name="Goode T."/>
            <person name="Graham J."/>
            <person name="Grandbois E."/>
            <person name="Grewal S."/>
            <person name="Gyaltsen K."/>
            <person name="Hafez N."/>
            <person name="Hagos B."/>
            <person name="Hall J."/>
            <person name="Henson C."/>
            <person name="Hollinger A."/>
            <person name="Honan T."/>
            <person name="Huard M.D."/>
            <person name="Hughes L."/>
            <person name="Hurhula B."/>
            <person name="Husby M.E."/>
            <person name="Kamat A."/>
            <person name="Kanga B."/>
            <person name="Kashin S."/>
            <person name="Khazanovich D."/>
            <person name="Kisner P."/>
            <person name="Lance K."/>
            <person name="Lara M."/>
            <person name="Lee W."/>
            <person name="Lennon N."/>
            <person name="Letendre F."/>
            <person name="LeVine R."/>
            <person name="Lipovsky A."/>
            <person name="Liu X."/>
            <person name="Liu J."/>
            <person name="Liu S."/>
            <person name="Lokyitsang T."/>
            <person name="Lokyitsang Y."/>
            <person name="Lubonja R."/>
            <person name="Lui A."/>
            <person name="MacDonald P."/>
            <person name="Magnisalis V."/>
            <person name="Maru K."/>
            <person name="Matthews C."/>
            <person name="McCusker W."/>
            <person name="McDonough S."/>
            <person name="Mehta T."/>
            <person name="Meldrim J."/>
            <person name="Meneus L."/>
            <person name="Mihai O."/>
            <person name="Mihalev A."/>
            <person name="Mihova T."/>
            <person name="Mittelman R."/>
            <person name="Mlenga V."/>
            <person name="Montmayeur A."/>
            <person name="Mulrain L."/>
            <person name="Navidi A."/>
            <person name="Naylor J."/>
            <person name="Negash T."/>
            <person name="Nguyen T."/>
            <person name="Nguyen N."/>
            <person name="Nicol R."/>
            <person name="Norbu C."/>
            <person name="Norbu N."/>
            <person name="Novod N."/>
            <person name="O'Neill B."/>
            <person name="Osman S."/>
            <person name="Markiewicz E."/>
            <person name="Oyono O.L."/>
            <person name="Patti C."/>
            <person name="Phunkhang P."/>
            <person name="Pierre F."/>
            <person name="Priest M."/>
            <person name="Raghuraman S."/>
            <person name="Rege F."/>
            <person name="Reyes R."/>
            <person name="Rise C."/>
            <person name="Rogov P."/>
            <person name="Ross K."/>
            <person name="Ryan E."/>
            <person name="Settipalli S."/>
            <person name="Shea T."/>
            <person name="Sherpa N."/>
            <person name="Shi L."/>
            <person name="Shih D."/>
            <person name="Sparrow T."/>
            <person name="Spaulding J."/>
            <person name="Stalker J."/>
            <person name="Stange-Thomann N."/>
            <person name="Stavropoulos S."/>
            <person name="Stone C."/>
            <person name="Strader C."/>
            <person name="Tesfaye S."/>
            <person name="Thomson T."/>
            <person name="Thoulutsang Y."/>
            <person name="Thoulutsang D."/>
            <person name="Topham K."/>
            <person name="Topping I."/>
            <person name="Tsamla T."/>
            <person name="Vassiliev H."/>
            <person name="Vo A."/>
            <person name="Wangchuk T."/>
            <person name="Wangdi T."/>
            <person name="Weiand M."/>
            <person name="Wilkinson J."/>
            <person name="Wilson A."/>
            <person name="Yadav S."/>
            <person name="Young G."/>
            <person name="Yu Q."/>
            <person name="Zembek L."/>
            <person name="Zhong D."/>
            <person name="Zimmer A."/>
            <person name="Zwirko Z."/>
            <person name="Jaffe D.B."/>
            <person name="Alvarez P."/>
            <person name="Brockman W."/>
            <person name="Butler J."/>
            <person name="Chin C."/>
            <person name="Gnerre S."/>
            <person name="Grabherr M."/>
            <person name="Kleber M."/>
            <person name="Mauceli E."/>
            <person name="MacCallum I."/>
        </authorList>
    </citation>
    <scope>NUCLEOTIDE SEQUENCE [LARGE SCALE GENOMIC DNA]</scope>
    <source>
        <strain evidence="3">Tucson 14030-0811.24</strain>
    </source>
</reference>
<feature type="region of interest" description="Disordered" evidence="1">
    <location>
        <begin position="425"/>
        <end position="466"/>
    </location>
</feature>
<evidence type="ECO:0000313" key="2">
    <source>
        <dbReference type="EMBL" id="KRF98681.1"/>
    </source>
</evidence>
<feature type="compositionally biased region" description="Basic and acidic residues" evidence="1">
    <location>
        <begin position="23"/>
        <end position="43"/>
    </location>
</feature>
<feature type="region of interest" description="Disordered" evidence="1">
    <location>
        <begin position="251"/>
        <end position="270"/>
    </location>
</feature>